<sequence length="62" mass="6752">MKRMFLMLTLLISPLTMASYGTGGAPSVPCYIDGKYKGTIAINECKRLGGEIPGEKKSKRTK</sequence>
<evidence type="ECO:0000313" key="4">
    <source>
        <dbReference type="Proteomes" id="UP000235611"/>
    </source>
</evidence>
<keyword evidence="5" id="KW-1185">Reference proteome</keyword>
<feature type="chain" id="PRO_5042911091" evidence="1">
    <location>
        <begin position="19"/>
        <end position="62"/>
    </location>
</feature>
<dbReference type="EMBL" id="MDBO01000115">
    <property type="protein sequence ID" value="PMP06896.1"/>
    <property type="molecule type" value="Genomic_DNA"/>
</dbReference>
<organism evidence="3 4">
    <name type="scientific">Vibrio breoganii</name>
    <dbReference type="NCBI Taxonomy" id="553239"/>
    <lineage>
        <taxon>Bacteria</taxon>
        <taxon>Pseudomonadati</taxon>
        <taxon>Pseudomonadota</taxon>
        <taxon>Gammaproteobacteria</taxon>
        <taxon>Vibrionales</taxon>
        <taxon>Vibrionaceae</taxon>
        <taxon>Vibrio</taxon>
    </lineage>
</organism>
<reference evidence="3" key="2">
    <citation type="submission" date="2016-07" db="EMBL/GenBank/DDBJ databases">
        <authorList>
            <person name="Kauffman K."/>
            <person name="Arevalo P."/>
            <person name="Polz M.F."/>
        </authorList>
    </citation>
    <scope>NUCLEOTIDE SEQUENCE</scope>
    <source>
        <strain evidence="3">10N.222.49.A5</strain>
    </source>
</reference>
<reference evidence="2 5" key="4">
    <citation type="submission" date="2020-04" db="EMBL/GenBank/DDBJ databases">
        <title>WGS-Seq of Vibrio isolated by the O'Toole Lab.</title>
        <authorList>
            <person name="Mckone K.P."/>
            <person name="Whitaker R."/>
            <person name="Sevigney J.L."/>
            <person name="Herring J.B."/>
            <person name="O'Toole G."/>
        </authorList>
    </citation>
    <scope>NUCLEOTIDE SEQUENCE [LARGE SCALE GENOMIC DNA]</scope>
    <source>
        <strain evidence="2 5">BS_02</strain>
    </source>
</reference>
<evidence type="ECO:0000313" key="3">
    <source>
        <dbReference type="EMBL" id="PMP06896.1"/>
    </source>
</evidence>
<dbReference type="EMBL" id="JABCJR010000012">
    <property type="protein sequence ID" value="NMR69924.1"/>
    <property type="molecule type" value="Genomic_DNA"/>
</dbReference>
<feature type="signal peptide" evidence="1">
    <location>
        <begin position="1"/>
        <end position="18"/>
    </location>
</feature>
<keyword evidence="1" id="KW-0732">Signal</keyword>
<name>A0AAP8MTI1_9VIBR</name>
<dbReference type="RefSeq" id="WP_102382250.1">
    <property type="nucleotide sequence ID" value="NZ_JABBXC010000030.1"/>
</dbReference>
<dbReference type="Proteomes" id="UP000235611">
    <property type="component" value="Unassembled WGS sequence"/>
</dbReference>
<evidence type="ECO:0000256" key="1">
    <source>
        <dbReference type="SAM" id="SignalP"/>
    </source>
</evidence>
<evidence type="ECO:0000313" key="5">
    <source>
        <dbReference type="Proteomes" id="UP000590068"/>
    </source>
</evidence>
<reference evidence="4" key="1">
    <citation type="submission" date="2016-07" db="EMBL/GenBank/DDBJ databases">
        <title>Nontailed viruses are major unrecognized killers of bacteria in the ocean.</title>
        <authorList>
            <person name="Kauffman K."/>
            <person name="Hussain F."/>
            <person name="Yang J."/>
            <person name="Arevalo P."/>
            <person name="Brown J."/>
            <person name="Cutler M."/>
            <person name="Kelly L."/>
            <person name="Polz M.F."/>
        </authorList>
    </citation>
    <scope>NUCLEOTIDE SEQUENCE [LARGE SCALE GENOMIC DNA]</scope>
    <source>
        <strain evidence="4">10N.222.49.A5</strain>
    </source>
</reference>
<accession>A0AAP8MTI1</accession>
<reference evidence="3" key="3">
    <citation type="journal article" date="2018" name="Nature">
        <title>A major lineage of non-tailed dsDNA viruses as unrecognized killers of marine bacteria.</title>
        <authorList>
            <person name="Kauffman K.M."/>
            <person name="Hussain F.A."/>
            <person name="Yang J."/>
            <person name="Arevalo P."/>
            <person name="Brown J.M."/>
            <person name="Chang W.K."/>
            <person name="VanInsberghe D."/>
            <person name="Elsherbini J."/>
            <person name="Sharma R.S."/>
            <person name="Cutler M.B."/>
            <person name="Kelly L."/>
            <person name="Polz M.F."/>
        </authorList>
    </citation>
    <scope>NUCLEOTIDE SEQUENCE</scope>
    <source>
        <strain evidence="3">10N.222.49.A5</strain>
    </source>
</reference>
<dbReference type="AlphaFoldDB" id="A0AAP8MTI1"/>
<comment type="caution">
    <text evidence="3">The sequence shown here is derived from an EMBL/GenBank/DDBJ whole genome shotgun (WGS) entry which is preliminary data.</text>
</comment>
<gene>
    <name evidence="3" type="ORF">BCS93_16815</name>
    <name evidence="2" type="ORF">HJ568_08025</name>
</gene>
<protein>
    <submittedName>
        <fullName evidence="3">Uncharacterized protein</fullName>
    </submittedName>
</protein>
<dbReference type="Proteomes" id="UP000590068">
    <property type="component" value="Unassembled WGS sequence"/>
</dbReference>
<evidence type="ECO:0000313" key="2">
    <source>
        <dbReference type="EMBL" id="NMR69924.1"/>
    </source>
</evidence>
<proteinExistence type="predicted"/>